<dbReference type="NCBIfam" id="NF045541">
    <property type="entry name" value="scaf_prot_MCP2"/>
    <property type="match status" value="1"/>
</dbReference>
<evidence type="ECO:0000313" key="3">
    <source>
        <dbReference type="Proteomes" id="UP000241736"/>
    </source>
</evidence>
<sequence length="618" mass="66827">MRRYDWWNDEYYNEELSLDEGACDLSRLASGNAAVLDSHNRWGLNGQIGVVERAWIENGEGRAVLRLSARDEIAGLVKDIVDGIIRNISVGYTVQRYLVDRKEGEVPTYRAVEWQPSEISFVTVPADAGSSTRQSPDAAQGFPCVFTRASAPTNTQEIDMPNPASTPANAARAADAAPANDNPTPVAPAAAPANAVADANERAAQINELARRHGMDDNAPAWIRGDLSVDQVRAQILDQLATRDQAAGGNLNRVDTVVDEADKMRAAAADVILARGMVVDPSTRERVRAANDNPYRGMTLLEMARFSLERLGVRTAGLNKLDLVGRAFTQSGSDFPVLLENAMHRTLQAAYAIAPDTWSRFCARGSVSDFRAHPRYRTGSLGNLDALNELGEFKNKAIPDGEKASITAGTKGNIINLSRQAIINDDLGAFIGLAAMLARAAKRTVEADVYAYLASNPVMGDGFALFSNDHGNLESAGAPTVETVDAARVKLAAQKGVGNNDFLDLRPAIWLGPLSYGGTARVINSAEYDPDTANKLHKPNKVRGLFRDVVDSPRIADSKWYLFADPADAPVIEVAFLDGQDEPFLDMEEGFSVDGARWKVRLDFGIAAIDYRGAVRNG</sequence>
<dbReference type="EMBL" id="PVLF01000006">
    <property type="protein sequence ID" value="PRH82648.1"/>
    <property type="molecule type" value="Genomic_DNA"/>
</dbReference>
<reference evidence="2 3" key="1">
    <citation type="submission" date="2018-03" db="EMBL/GenBank/DDBJ databases">
        <title>Arenimonas caeni sp. nov., isolated from activated sludge.</title>
        <authorList>
            <person name="Liu H."/>
        </authorList>
    </citation>
    <scope>NUCLEOTIDE SEQUENCE [LARGE SCALE GENOMIC DNA]</scope>
    <source>
        <strain evidence="3">z29</strain>
    </source>
</reference>
<accession>A0A2P6M9L7</accession>
<name>A0A2P6M9L7_9GAMM</name>
<dbReference type="Proteomes" id="UP000241736">
    <property type="component" value="Unassembled WGS sequence"/>
</dbReference>
<proteinExistence type="predicted"/>
<protein>
    <submittedName>
        <fullName evidence="2">Peptidase S14</fullName>
    </submittedName>
</protein>
<evidence type="ECO:0000313" key="2">
    <source>
        <dbReference type="EMBL" id="PRH82648.1"/>
    </source>
</evidence>
<feature type="region of interest" description="Disordered" evidence="1">
    <location>
        <begin position="152"/>
        <end position="197"/>
    </location>
</feature>
<dbReference type="AlphaFoldDB" id="A0A2P6M9L7"/>
<organism evidence="2 3">
    <name type="scientific">Arenimonas caeni</name>
    <dbReference type="NCBI Taxonomy" id="2058085"/>
    <lineage>
        <taxon>Bacteria</taxon>
        <taxon>Pseudomonadati</taxon>
        <taxon>Pseudomonadota</taxon>
        <taxon>Gammaproteobacteria</taxon>
        <taxon>Lysobacterales</taxon>
        <taxon>Lysobacteraceae</taxon>
        <taxon>Arenimonas</taxon>
    </lineage>
</organism>
<keyword evidence="3" id="KW-1185">Reference proteome</keyword>
<feature type="compositionally biased region" description="Low complexity" evidence="1">
    <location>
        <begin position="161"/>
        <end position="197"/>
    </location>
</feature>
<dbReference type="OrthoDB" id="9806592at2"/>
<evidence type="ECO:0000256" key="1">
    <source>
        <dbReference type="SAM" id="MobiDB-lite"/>
    </source>
</evidence>
<dbReference type="Pfam" id="PF25209">
    <property type="entry name" value="Phage_capsid_4"/>
    <property type="match status" value="1"/>
</dbReference>
<comment type="caution">
    <text evidence="2">The sequence shown here is derived from an EMBL/GenBank/DDBJ whole genome shotgun (WGS) entry which is preliminary data.</text>
</comment>
<gene>
    <name evidence="2" type="ORF">C6N40_06525</name>
</gene>